<keyword evidence="15" id="KW-1133">Transmembrane helix</keyword>
<keyword evidence="15" id="KW-0812">Transmembrane</keyword>
<gene>
    <name evidence="18" type="ORF">EV207_11257</name>
</gene>
<dbReference type="SUPFAM" id="SSF56112">
    <property type="entry name" value="Protein kinase-like (PK-like)"/>
    <property type="match status" value="1"/>
</dbReference>
<dbReference type="Proteomes" id="UP000295416">
    <property type="component" value="Unassembled WGS sequence"/>
</dbReference>
<dbReference type="RefSeq" id="WP_132746025.1">
    <property type="nucleotide sequence ID" value="NZ_SLXK01000012.1"/>
</dbReference>
<keyword evidence="3" id="KW-0309">Germination</keyword>
<evidence type="ECO:0000256" key="6">
    <source>
        <dbReference type="ARBA" id="ARBA00022777"/>
    </source>
</evidence>
<dbReference type="PROSITE" id="PS51178">
    <property type="entry name" value="PASTA"/>
    <property type="match status" value="3"/>
</dbReference>
<dbReference type="NCBIfam" id="NF033483">
    <property type="entry name" value="PknB_PASTA_kin"/>
    <property type="match status" value="1"/>
</dbReference>
<protein>
    <recommendedName>
        <fullName evidence="12">Serine/threonine-protein kinase PrkC</fullName>
        <ecNumber evidence="1">2.7.11.1</ecNumber>
    </recommendedName>
</protein>
<comment type="catalytic activity">
    <reaction evidence="10">
        <text>L-seryl-[protein] + ATP = O-phospho-L-seryl-[protein] + ADP + H(+)</text>
        <dbReference type="Rhea" id="RHEA:17989"/>
        <dbReference type="Rhea" id="RHEA-COMP:9863"/>
        <dbReference type="Rhea" id="RHEA-COMP:11604"/>
        <dbReference type="ChEBI" id="CHEBI:15378"/>
        <dbReference type="ChEBI" id="CHEBI:29999"/>
        <dbReference type="ChEBI" id="CHEBI:30616"/>
        <dbReference type="ChEBI" id="CHEBI:83421"/>
        <dbReference type="ChEBI" id="CHEBI:456216"/>
        <dbReference type="EC" id="2.7.11.1"/>
    </reaction>
</comment>
<dbReference type="InterPro" id="IPR017441">
    <property type="entry name" value="Protein_kinase_ATP_BS"/>
</dbReference>
<dbReference type="Gene3D" id="3.30.200.20">
    <property type="entry name" value="Phosphorylase Kinase, domain 1"/>
    <property type="match status" value="1"/>
</dbReference>
<feature type="binding site" evidence="13">
    <location>
        <position position="39"/>
    </location>
    <ligand>
        <name>ATP</name>
        <dbReference type="ChEBI" id="CHEBI:30616"/>
    </ligand>
</feature>
<dbReference type="FunFam" id="3.30.200.20:FF:000035">
    <property type="entry name" value="Serine/threonine protein kinase Stk1"/>
    <property type="match status" value="1"/>
</dbReference>
<dbReference type="PROSITE" id="PS50011">
    <property type="entry name" value="PROTEIN_KINASE_DOM"/>
    <property type="match status" value="1"/>
</dbReference>
<dbReference type="EC" id="2.7.11.1" evidence="1"/>
<keyword evidence="4" id="KW-0808">Transferase</keyword>
<evidence type="ECO:0000256" key="11">
    <source>
        <dbReference type="ARBA" id="ARBA00060432"/>
    </source>
</evidence>
<evidence type="ECO:0000256" key="15">
    <source>
        <dbReference type="SAM" id="Phobius"/>
    </source>
</evidence>
<dbReference type="AlphaFoldDB" id="A0A4R2P393"/>
<comment type="caution">
    <text evidence="18">The sequence shown here is derived from an EMBL/GenBank/DDBJ whole genome shotgun (WGS) entry which is preliminary data.</text>
</comment>
<evidence type="ECO:0000256" key="10">
    <source>
        <dbReference type="ARBA" id="ARBA00048679"/>
    </source>
</evidence>
<proteinExistence type="predicted"/>
<feature type="compositionally biased region" description="Basic and acidic residues" evidence="14">
    <location>
        <begin position="593"/>
        <end position="606"/>
    </location>
</feature>
<accession>A0A4R2P393</accession>
<dbReference type="Pfam" id="PF03793">
    <property type="entry name" value="PASTA"/>
    <property type="match status" value="3"/>
</dbReference>
<dbReference type="Gene3D" id="2.60.40.2560">
    <property type="match status" value="1"/>
</dbReference>
<dbReference type="SMART" id="SM00740">
    <property type="entry name" value="PASTA"/>
    <property type="match status" value="3"/>
</dbReference>
<keyword evidence="5 13" id="KW-0547">Nucleotide-binding</keyword>
<dbReference type="GO" id="GO:0005524">
    <property type="term" value="F:ATP binding"/>
    <property type="evidence" value="ECO:0007669"/>
    <property type="project" value="UniProtKB-UniRule"/>
</dbReference>
<evidence type="ECO:0000259" key="17">
    <source>
        <dbReference type="PROSITE" id="PS51178"/>
    </source>
</evidence>
<evidence type="ECO:0000256" key="2">
    <source>
        <dbReference type="ARBA" id="ARBA00022527"/>
    </source>
</evidence>
<dbReference type="Gene3D" id="1.10.510.10">
    <property type="entry name" value="Transferase(Phosphotransferase) domain 1"/>
    <property type="match status" value="1"/>
</dbReference>
<feature type="domain" description="PASTA" evidence="17">
    <location>
        <begin position="372"/>
        <end position="438"/>
    </location>
</feature>
<dbReference type="GO" id="GO:0009847">
    <property type="term" value="P:spore germination"/>
    <property type="evidence" value="ECO:0007669"/>
    <property type="project" value="UniProtKB-ARBA"/>
</dbReference>
<evidence type="ECO:0000256" key="14">
    <source>
        <dbReference type="SAM" id="MobiDB-lite"/>
    </source>
</evidence>
<evidence type="ECO:0000256" key="1">
    <source>
        <dbReference type="ARBA" id="ARBA00012513"/>
    </source>
</evidence>
<evidence type="ECO:0000256" key="8">
    <source>
        <dbReference type="ARBA" id="ARBA00022968"/>
    </source>
</evidence>
<keyword evidence="6 18" id="KW-0418">Kinase</keyword>
<evidence type="ECO:0000256" key="7">
    <source>
        <dbReference type="ARBA" id="ARBA00022840"/>
    </source>
</evidence>
<evidence type="ECO:0000259" key="16">
    <source>
        <dbReference type="PROSITE" id="PS50011"/>
    </source>
</evidence>
<organism evidence="18 19">
    <name type="scientific">Scopulibacillus darangshiensis</name>
    <dbReference type="NCBI Taxonomy" id="442528"/>
    <lineage>
        <taxon>Bacteria</taxon>
        <taxon>Bacillati</taxon>
        <taxon>Bacillota</taxon>
        <taxon>Bacilli</taxon>
        <taxon>Bacillales</taxon>
        <taxon>Sporolactobacillaceae</taxon>
        <taxon>Scopulibacillus</taxon>
    </lineage>
</organism>
<feature type="domain" description="PASTA" evidence="17">
    <location>
        <begin position="508"/>
        <end position="575"/>
    </location>
</feature>
<evidence type="ECO:0000256" key="13">
    <source>
        <dbReference type="PROSITE-ProRule" id="PRU10141"/>
    </source>
</evidence>
<evidence type="ECO:0000313" key="19">
    <source>
        <dbReference type="Proteomes" id="UP000295416"/>
    </source>
</evidence>
<dbReference type="Gene3D" id="3.30.10.20">
    <property type="match status" value="3"/>
</dbReference>
<feature type="region of interest" description="Disordered" evidence="14">
    <location>
        <begin position="583"/>
        <end position="623"/>
    </location>
</feature>
<dbReference type="InterPro" id="IPR008271">
    <property type="entry name" value="Ser/Thr_kinase_AS"/>
</dbReference>
<comment type="catalytic activity">
    <reaction evidence="9">
        <text>L-threonyl-[protein] + ATP = O-phospho-L-threonyl-[protein] + ADP + H(+)</text>
        <dbReference type="Rhea" id="RHEA:46608"/>
        <dbReference type="Rhea" id="RHEA-COMP:11060"/>
        <dbReference type="Rhea" id="RHEA-COMP:11605"/>
        <dbReference type="ChEBI" id="CHEBI:15378"/>
        <dbReference type="ChEBI" id="CHEBI:30013"/>
        <dbReference type="ChEBI" id="CHEBI:30616"/>
        <dbReference type="ChEBI" id="CHEBI:61977"/>
        <dbReference type="ChEBI" id="CHEBI:456216"/>
        <dbReference type="EC" id="2.7.11.1"/>
    </reaction>
</comment>
<name>A0A4R2P393_9BACL</name>
<keyword evidence="19" id="KW-1185">Reference proteome</keyword>
<keyword evidence="15" id="KW-0472">Membrane</keyword>
<dbReference type="GO" id="GO:0007165">
    <property type="term" value="P:signal transduction"/>
    <property type="evidence" value="ECO:0007669"/>
    <property type="project" value="UniProtKB-ARBA"/>
</dbReference>
<dbReference type="InterPro" id="IPR011009">
    <property type="entry name" value="Kinase-like_dom_sf"/>
</dbReference>
<evidence type="ECO:0000313" key="18">
    <source>
        <dbReference type="EMBL" id="TCP29132.1"/>
    </source>
</evidence>
<evidence type="ECO:0000256" key="3">
    <source>
        <dbReference type="ARBA" id="ARBA00022544"/>
    </source>
</evidence>
<evidence type="ECO:0000256" key="4">
    <source>
        <dbReference type="ARBA" id="ARBA00022679"/>
    </source>
</evidence>
<dbReference type="FunFam" id="1.10.510.10:FF:000021">
    <property type="entry name" value="Serine/threonine protein kinase"/>
    <property type="match status" value="1"/>
</dbReference>
<dbReference type="SUPFAM" id="SSF54184">
    <property type="entry name" value="Penicillin-binding protein 2x (pbp-2x), c-terminal domain"/>
    <property type="match status" value="2"/>
</dbReference>
<dbReference type="GO" id="GO:0004674">
    <property type="term" value="F:protein serine/threonine kinase activity"/>
    <property type="evidence" value="ECO:0007669"/>
    <property type="project" value="UniProtKB-KW"/>
</dbReference>
<dbReference type="InterPro" id="IPR000719">
    <property type="entry name" value="Prot_kinase_dom"/>
</dbReference>
<evidence type="ECO:0000256" key="5">
    <source>
        <dbReference type="ARBA" id="ARBA00022741"/>
    </source>
</evidence>
<feature type="transmembrane region" description="Helical" evidence="15">
    <location>
        <begin position="345"/>
        <end position="367"/>
    </location>
</feature>
<feature type="domain" description="Protein kinase" evidence="16">
    <location>
        <begin position="10"/>
        <end position="270"/>
    </location>
</feature>
<reference evidence="18 19" key="1">
    <citation type="submission" date="2019-03" db="EMBL/GenBank/DDBJ databases">
        <title>Genomic Encyclopedia of Type Strains, Phase IV (KMG-IV): sequencing the most valuable type-strain genomes for metagenomic binning, comparative biology and taxonomic classification.</title>
        <authorList>
            <person name="Goeker M."/>
        </authorList>
    </citation>
    <scope>NUCLEOTIDE SEQUENCE [LARGE SCALE GENOMIC DNA]</scope>
    <source>
        <strain evidence="18 19">DSM 19377</strain>
    </source>
</reference>
<dbReference type="PROSITE" id="PS00108">
    <property type="entry name" value="PROTEIN_KINASE_ST"/>
    <property type="match status" value="1"/>
</dbReference>
<evidence type="ECO:0000256" key="12">
    <source>
        <dbReference type="ARBA" id="ARBA00070041"/>
    </source>
</evidence>
<keyword evidence="7 13" id="KW-0067">ATP-binding</keyword>
<dbReference type="PANTHER" id="PTHR43289:SF34">
    <property type="entry name" value="SERINE_THREONINE-PROTEIN KINASE YBDM-RELATED"/>
    <property type="match status" value="1"/>
</dbReference>
<sequence length="681" mass="75806">MIGKRISGRYQILSRLGDGGMAIVYKAQDLILDRLVAVKILRSEFSNDDDFIRRFRREAESVASLSHPNIVSIYDIGEEDDCYFIVMEYVDGVTLKKFIQDTEPVPFEDTVYILKQIALAIGHAHERGIVHRDIKPHNILIDHHDNVKVTDFGIALAVTSATITYTNAILGSAHYLSPEQAKGGKATIKSDIYALGIVMFELLTGRLPFPGSSPVTVALKHLNEPVPFPSEFRQDLPQSLENIVIKSMSKNPEYRYDNINAFYNDLDTALDPSRRHEPRLILPVDEDDDNDGENTKIIPIVGSGLAGDNTDDGESAKTTKDNGATALLNKKDKKEKKKMKKGKKLFWIIFILILLLGGASATAFYVIPKIFYVNNVTVPDVTGKSYDDATDILKEHHLYVDRKERPDKDVKENDVIKQDPKGKTNVKENATITLYVSTGPEKVKVDDYVGYDKDTVKSLLDGNDYKKVVYREETSSDVAPGEIMKQKPDAGSEVVPSETVLELTYSAGPPKSTVPDLTGMTKDEAESALKDVGLNADFKEGDYSDDVEKDHVLKQSPANGDTVQQGSSVTVYLSKGKKLKPKEVTKSITVKVDNQRQEPPGNDRGKGHGRMKGPDRQPSPVHVQIVYSDASHDHDTFVEEDITETKTYDLKMTINPKESAHYKVIVDGQTQQEETVNYDQS</sequence>
<dbReference type="EMBL" id="SLXK01000012">
    <property type="protein sequence ID" value="TCP29132.1"/>
    <property type="molecule type" value="Genomic_DNA"/>
</dbReference>
<keyword evidence="2" id="KW-0723">Serine/threonine-protein kinase</keyword>
<dbReference type="CDD" id="cd14014">
    <property type="entry name" value="STKc_PknB_like"/>
    <property type="match status" value="1"/>
</dbReference>
<dbReference type="GO" id="GO:0071224">
    <property type="term" value="P:cellular response to peptidoglycan"/>
    <property type="evidence" value="ECO:0007669"/>
    <property type="project" value="UniProtKB-ARBA"/>
</dbReference>
<keyword evidence="8" id="KW-0735">Signal-anchor</keyword>
<dbReference type="PANTHER" id="PTHR43289">
    <property type="entry name" value="MITOGEN-ACTIVATED PROTEIN KINASE KINASE KINASE 20-RELATED"/>
    <property type="match status" value="1"/>
</dbReference>
<comment type="subcellular location">
    <subcellularLocation>
        <location evidence="11">Spore membrane</location>
        <topology evidence="11">Single-pass type II membrane protein</topology>
    </subcellularLocation>
</comment>
<evidence type="ECO:0000256" key="9">
    <source>
        <dbReference type="ARBA" id="ARBA00047899"/>
    </source>
</evidence>
<dbReference type="CDD" id="cd06577">
    <property type="entry name" value="PASTA_pknB"/>
    <property type="match status" value="3"/>
</dbReference>
<feature type="domain" description="PASTA" evidence="17">
    <location>
        <begin position="439"/>
        <end position="507"/>
    </location>
</feature>
<dbReference type="OrthoDB" id="9788659at2"/>
<dbReference type="Pfam" id="PF00069">
    <property type="entry name" value="Pkinase"/>
    <property type="match status" value="1"/>
</dbReference>
<dbReference type="SMART" id="SM00220">
    <property type="entry name" value="S_TKc"/>
    <property type="match status" value="1"/>
</dbReference>
<dbReference type="InterPro" id="IPR005543">
    <property type="entry name" value="PASTA_dom"/>
</dbReference>
<dbReference type="PROSITE" id="PS00107">
    <property type="entry name" value="PROTEIN_KINASE_ATP"/>
    <property type="match status" value="1"/>
</dbReference>